<dbReference type="InterPro" id="IPR013022">
    <property type="entry name" value="Xyl_isomerase-like_TIM-brl"/>
</dbReference>
<dbReference type="Gene3D" id="3.20.20.150">
    <property type="entry name" value="Divalent-metal-dependent TIM barrel enzymes"/>
    <property type="match status" value="1"/>
</dbReference>
<evidence type="ECO:0000313" key="5">
    <source>
        <dbReference type="Proteomes" id="UP000283786"/>
    </source>
</evidence>
<comment type="similarity">
    <text evidence="2">Belongs to the hyi family.</text>
</comment>
<reference evidence="4 5" key="1">
    <citation type="submission" date="2020-08" db="EMBL/GenBank/DDBJ databases">
        <title>Genome sequence of Rhodobacteraceae bacterium Lw-13e.</title>
        <authorList>
            <person name="Poehlein A."/>
            <person name="Wolter L."/>
            <person name="Daniel R."/>
            <person name="Brinkhoff T."/>
        </authorList>
    </citation>
    <scope>NUCLEOTIDE SEQUENCE [LARGE SCALE GENOMIC DNA]</scope>
    <source>
        <strain evidence="4 5">Lw-13e</strain>
    </source>
</reference>
<evidence type="ECO:0000256" key="1">
    <source>
        <dbReference type="ARBA" id="ARBA00023235"/>
    </source>
</evidence>
<dbReference type="KEGG" id="palw:PSAL_029590"/>
<keyword evidence="1 2" id="KW-0413">Isomerase</keyword>
<evidence type="ECO:0000256" key="2">
    <source>
        <dbReference type="PIRNR" id="PIRNR006241"/>
    </source>
</evidence>
<dbReference type="EC" id="5.3.1.35" evidence="4"/>
<evidence type="ECO:0000313" key="4">
    <source>
        <dbReference type="EMBL" id="QPM91704.1"/>
    </source>
</evidence>
<proteinExistence type="inferred from homology"/>
<gene>
    <name evidence="4" type="primary">otnI</name>
    <name evidence="4" type="ORF">PSAL_029590</name>
</gene>
<evidence type="ECO:0000259" key="3">
    <source>
        <dbReference type="Pfam" id="PF01261"/>
    </source>
</evidence>
<dbReference type="GO" id="GO:0008903">
    <property type="term" value="F:hydroxypyruvate isomerase activity"/>
    <property type="evidence" value="ECO:0007669"/>
    <property type="project" value="TreeGrafter"/>
</dbReference>
<dbReference type="RefSeq" id="WP_119839334.1">
    <property type="nucleotide sequence ID" value="NZ_CP060436.1"/>
</dbReference>
<organism evidence="4 5">
    <name type="scientific">Pseudooceanicola algae</name>
    <dbReference type="NCBI Taxonomy" id="1537215"/>
    <lineage>
        <taxon>Bacteria</taxon>
        <taxon>Pseudomonadati</taxon>
        <taxon>Pseudomonadota</taxon>
        <taxon>Alphaproteobacteria</taxon>
        <taxon>Rhodobacterales</taxon>
        <taxon>Paracoccaceae</taxon>
        <taxon>Pseudooceanicola</taxon>
    </lineage>
</organism>
<dbReference type="PANTHER" id="PTHR43489:SF6">
    <property type="entry name" value="HYDROXYPYRUVATE ISOMERASE-RELATED"/>
    <property type="match status" value="1"/>
</dbReference>
<dbReference type="EMBL" id="CP060436">
    <property type="protein sequence ID" value="QPM91704.1"/>
    <property type="molecule type" value="Genomic_DNA"/>
</dbReference>
<keyword evidence="5" id="KW-1185">Reference proteome</keyword>
<dbReference type="PANTHER" id="PTHR43489">
    <property type="entry name" value="ISOMERASE"/>
    <property type="match status" value="1"/>
</dbReference>
<dbReference type="PIRSF" id="PIRSF006241">
    <property type="entry name" value="HyI"/>
    <property type="match status" value="1"/>
</dbReference>
<accession>A0A418SGA9</accession>
<dbReference type="InterPro" id="IPR026040">
    <property type="entry name" value="HyI-like"/>
</dbReference>
<dbReference type="GO" id="GO:0046487">
    <property type="term" value="P:glyoxylate metabolic process"/>
    <property type="evidence" value="ECO:0007669"/>
    <property type="project" value="TreeGrafter"/>
</dbReference>
<dbReference type="InterPro" id="IPR050417">
    <property type="entry name" value="Sugar_Epim/Isomerase"/>
</dbReference>
<feature type="domain" description="Xylose isomerase-like TIM barrel" evidence="3">
    <location>
        <begin position="21"/>
        <end position="250"/>
    </location>
</feature>
<dbReference type="OrthoDB" id="9786584at2"/>
<protein>
    <submittedName>
        <fullName evidence="4">2-oxo-tetronate isomerase</fullName>
        <ecNumber evidence="4">5.3.1.35</ecNumber>
    </submittedName>
</protein>
<dbReference type="Proteomes" id="UP000283786">
    <property type="component" value="Chromosome"/>
</dbReference>
<dbReference type="InterPro" id="IPR036237">
    <property type="entry name" value="Xyl_isomerase-like_sf"/>
</dbReference>
<dbReference type="Pfam" id="PF01261">
    <property type="entry name" value="AP_endonuc_2"/>
    <property type="match status" value="1"/>
</dbReference>
<name>A0A418SGA9_9RHOB</name>
<dbReference type="AlphaFoldDB" id="A0A418SGA9"/>
<sequence>MLKFAANVMTLFTDRPVPDRIAAAAEAGFDAVEIPFPYDAPAVDLRNTLGFTGLPVTLIAAPPPNYTGGMAGFAAVPNGQMRFQHDFRRALRYANALKAQHVHVMSGSAFGEAARATMIENLTWACDFAPRQSLTIEPMNDADLPGYFMNDFSLAADVIKAVGRKNLGLQFDTYHAHMITGDVAGTWDRYGHLASHVQIASAPDQAEPDGGEIDFYGFFSQLAKGGYAGWVGADYRPSGKTIDGLGWLARLKGDDGAFKKQA</sequence>
<dbReference type="SUPFAM" id="SSF51658">
    <property type="entry name" value="Xylose isomerase-like"/>
    <property type="match status" value="1"/>
</dbReference>